<reference evidence="1 2" key="2">
    <citation type="submission" date="2021-10" db="EMBL/GenBank/DDBJ databases">
        <authorList>
            <person name="Piombo E."/>
        </authorList>
    </citation>
    <scope>NUCLEOTIDE SEQUENCE [LARGE SCALE GENOMIC DNA]</scope>
</reference>
<evidence type="ECO:0000313" key="1">
    <source>
        <dbReference type="EMBL" id="CAG9970707.1"/>
    </source>
</evidence>
<proteinExistence type="predicted"/>
<dbReference type="EMBL" id="CABFNO020001240">
    <property type="protein sequence ID" value="CAG9970707.1"/>
    <property type="molecule type" value="Genomic_DNA"/>
</dbReference>
<organism evidence="1 2">
    <name type="scientific">Clonostachys byssicola</name>
    <dbReference type="NCBI Taxonomy" id="160290"/>
    <lineage>
        <taxon>Eukaryota</taxon>
        <taxon>Fungi</taxon>
        <taxon>Dikarya</taxon>
        <taxon>Ascomycota</taxon>
        <taxon>Pezizomycotina</taxon>
        <taxon>Sordariomycetes</taxon>
        <taxon>Hypocreomycetidae</taxon>
        <taxon>Hypocreales</taxon>
        <taxon>Bionectriaceae</taxon>
        <taxon>Clonostachys</taxon>
    </lineage>
</organism>
<name>A0A9N9XXE9_9HYPO</name>
<dbReference type="OrthoDB" id="10569684at2759"/>
<dbReference type="Proteomes" id="UP000754883">
    <property type="component" value="Unassembled WGS sequence"/>
</dbReference>
<evidence type="ECO:0000313" key="2">
    <source>
        <dbReference type="Proteomes" id="UP000754883"/>
    </source>
</evidence>
<protein>
    <submittedName>
        <fullName evidence="1">Uncharacterized protein</fullName>
    </submittedName>
</protein>
<reference evidence="2" key="1">
    <citation type="submission" date="2019-06" db="EMBL/GenBank/DDBJ databases">
        <authorList>
            <person name="Broberg M."/>
        </authorList>
    </citation>
    <scope>NUCLEOTIDE SEQUENCE [LARGE SCALE GENOMIC DNA]</scope>
</reference>
<keyword evidence="2" id="KW-1185">Reference proteome</keyword>
<comment type="caution">
    <text evidence="1">The sequence shown here is derived from an EMBL/GenBank/DDBJ whole genome shotgun (WGS) entry which is preliminary data.</text>
</comment>
<dbReference type="AlphaFoldDB" id="A0A9N9XXE9"/>
<sequence length="135" mass="15331">MDIVITTHGYVRQRFTDSTNYKAWFYMKDLIPQKYLAVQQAKPTSPFGMDVYDQMVLLSGGQAFRNIKGGFYNTPQKAVDDPSSPVNQFMKILLSATIIARPKSTLNLPPMVRHEVQVNFIGCWSQLETIRGLVV</sequence>
<gene>
    <name evidence="1" type="ORF">CBYS24578_00000082</name>
</gene>
<accession>A0A9N9XXE9</accession>